<evidence type="ECO:0000256" key="1">
    <source>
        <dbReference type="ARBA" id="ARBA00008276"/>
    </source>
</evidence>
<dbReference type="GO" id="GO:0004326">
    <property type="term" value="F:tetrahydrofolylpolyglutamate synthase activity"/>
    <property type="evidence" value="ECO:0007669"/>
    <property type="project" value="InterPro"/>
</dbReference>
<dbReference type="AlphaFoldDB" id="A0A7M1B4N6"/>
<dbReference type="GO" id="GO:0005737">
    <property type="term" value="C:cytoplasm"/>
    <property type="evidence" value="ECO:0007669"/>
    <property type="project" value="TreeGrafter"/>
</dbReference>
<name>A0A7M1B4N6_9BACT</name>
<evidence type="ECO:0000256" key="5">
    <source>
        <dbReference type="ARBA" id="ARBA00022840"/>
    </source>
</evidence>
<dbReference type="NCBIfam" id="TIGR01499">
    <property type="entry name" value="folC"/>
    <property type="match status" value="1"/>
</dbReference>
<accession>A0A7M1B4N6</accession>
<keyword evidence="2" id="KW-0436">Ligase</keyword>
<dbReference type="EMBL" id="CP041235">
    <property type="protein sequence ID" value="QOP44693.1"/>
    <property type="molecule type" value="Genomic_DNA"/>
</dbReference>
<dbReference type="KEGG" id="ssei:FJR45_03285"/>
<dbReference type="SUPFAM" id="SSF53623">
    <property type="entry name" value="MurD-like peptide ligases, catalytic domain"/>
    <property type="match status" value="1"/>
</dbReference>
<evidence type="ECO:0000256" key="2">
    <source>
        <dbReference type="ARBA" id="ARBA00022598"/>
    </source>
</evidence>
<keyword evidence="3" id="KW-0479">Metal-binding</keyword>
<reference evidence="7 8" key="1">
    <citation type="submission" date="2019-06" db="EMBL/GenBank/DDBJ databases">
        <title>Sulfurimonas gotlandica sp. nov., a chemoautotrophic and psychrotolerant epsilonproteobacterium isolated from a pelagic redoxcline, and an emended description of the genus Sulfurimonas.</title>
        <authorList>
            <person name="Wang S."/>
            <person name="Jiang L."/>
            <person name="Shao Z."/>
        </authorList>
    </citation>
    <scope>NUCLEOTIDE SEQUENCE [LARGE SCALE GENOMIC DNA]</scope>
    <source>
        <strain evidence="7 8">S2-6</strain>
    </source>
</reference>
<proteinExistence type="inferred from homology"/>
<dbReference type="PANTHER" id="PTHR11136">
    <property type="entry name" value="FOLYLPOLYGLUTAMATE SYNTHASE-RELATED"/>
    <property type="match status" value="1"/>
</dbReference>
<evidence type="ECO:0000256" key="6">
    <source>
        <dbReference type="ARBA" id="ARBA00022842"/>
    </source>
</evidence>
<evidence type="ECO:0000313" key="8">
    <source>
        <dbReference type="Proteomes" id="UP000593719"/>
    </source>
</evidence>
<dbReference type="Proteomes" id="UP000593719">
    <property type="component" value="Chromosome"/>
</dbReference>
<sequence length="361" mass="40779">MPRVYAKIKASLKIPKIIHLVGTNGKGTTGRFLASALYSLGFSTGHYTSPHILTFNERIWFNGENVSDTRLNEAHQKLLSLLDHQDADSLSYFEYTTLLAVFLYQECDYIVLEAGLGGEHDATAVFENILTLVTPVGFDHEAFLGSDILSIATTKLNAMQKKVILSKQPHKEVMQIAKKIAQEKNIRVADYSELLEAQDKEKIEKIARYHKLAYYLKENLMLSVAALKSLGISYEAEDFKHAKLFGRLSQLETNILIDVGHNTLAARSIYESLKENKYILVYNSFKDKNYSEILTVLQPIIEHVEIIAVEDERIEESTKLKKAIEDLQIKHTSFQGIDADKNYLVFGSFSVVETFLKVHGG</sequence>
<dbReference type="Gene3D" id="3.90.190.20">
    <property type="entry name" value="Mur ligase, C-terminal domain"/>
    <property type="match status" value="1"/>
</dbReference>
<protein>
    <submittedName>
        <fullName evidence="7">Bifunctional folylpolyglutamate synthase/dihydrofolate synthase</fullName>
    </submittedName>
</protein>
<dbReference type="PANTHER" id="PTHR11136:SF0">
    <property type="entry name" value="DIHYDROFOLATE SYNTHETASE-RELATED"/>
    <property type="match status" value="1"/>
</dbReference>
<dbReference type="GO" id="GO:0005524">
    <property type="term" value="F:ATP binding"/>
    <property type="evidence" value="ECO:0007669"/>
    <property type="project" value="UniProtKB-KW"/>
</dbReference>
<dbReference type="SUPFAM" id="SSF53244">
    <property type="entry name" value="MurD-like peptide ligases, peptide-binding domain"/>
    <property type="match status" value="1"/>
</dbReference>
<dbReference type="InterPro" id="IPR036615">
    <property type="entry name" value="Mur_ligase_C_dom_sf"/>
</dbReference>
<keyword evidence="8" id="KW-1185">Reference proteome</keyword>
<keyword evidence="6" id="KW-0460">Magnesium</keyword>
<evidence type="ECO:0000256" key="3">
    <source>
        <dbReference type="ARBA" id="ARBA00022723"/>
    </source>
</evidence>
<keyword evidence="5" id="KW-0067">ATP-binding</keyword>
<evidence type="ECO:0000313" key="7">
    <source>
        <dbReference type="EMBL" id="QOP44693.1"/>
    </source>
</evidence>
<dbReference type="GO" id="GO:0008841">
    <property type="term" value="F:dihydrofolate synthase activity"/>
    <property type="evidence" value="ECO:0007669"/>
    <property type="project" value="TreeGrafter"/>
</dbReference>
<evidence type="ECO:0000256" key="4">
    <source>
        <dbReference type="ARBA" id="ARBA00022741"/>
    </source>
</evidence>
<dbReference type="InterPro" id="IPR001645">
    <property type="entry name" value="Folylpolyglutamate_synth"/>
</dbReference>
<comment type="similarity">
    <text evidence="1">Belongs to the folylpolyglutamate synthase family.</text>
</comment>
<gene>
    <name evidence="7" type="ORF">FJR45_03285</name>
</gene>
<keyword evidence="4" id="KW-0547">Nucleotide-binding</keyword>
<dbReference type="GO" id="GO:0046872">
    <property type="term" value="F:metal ion binding"/>
    <property type="evidence" value="ECO:0007669"/>
    <property type="project" value="UniProtKB-KW"/>
</dbReference>
<dbReference type="Gene3D" id="3.40.1190.10">
    <property type="entry name" value="Mur-like, catalytic domain"/>
    <property type="match status" value="1"/>
</dbReference>
<organism evidence="7 8">
    <name type="scientific">Sulfurimonas sediminis</name>
    <dbReference type="NCBI Taxonomy" id="2590020"/>
    <lineage>
        <taxon>Bacteria</taxon>
        <taxon>Pseudomonadati</taxon>
        <taxon>Campylobacterota</taxon>
        <taxon>Epsilonproteobacteria</taxon>
        <taxon>Campylobacterales</taxon>
        <taxon>Sulfurimonadaceae</taxon>
        <taxon>Sulfurimonas</taxon>
    </lineage>
</organism>
<dbReference type="InterPro" id="IPR036565">
    <property type="entry name" value="Mur-like_cat_sf"/>
</dbReference>